<name>A0A1H2ZBR3_9RHOB</name>
<keyword evidence="7 9" id="KW-0472">Membrane</keyword>
<dbReference type="Proteomes" id="UP000198539">
    <property type="component" value="Unassembled WGS sequence"/>
</dbReference>
<keyword evidence="6 9" id="KW-1133">Transmembrane helix</keyword>
<dbReference type="AlphaFoldDB" id="A0A1H2ZBR3"/>
<sequence length="173" mass="18953">MQNTLKSLAFYLGLLARAALWLAGISLVLMTAFIAAQVFARYVLNVPLTWTEQSAVLLMGWFIFLGAAVGTREGYHLSFDVLLMVLPRRAVLILHSVSDIVVAAFGAGMFWFGLELTRRTWSGSMPTLGFPDGVSYIPVTLGGVLIVIFSLERLARRAAGMHTARFGDELAEE</sequence>
<evidence type="ECO:0000256" key="9">
    <source>
        <dbReference type="RuleBase" id="RU369079"/>
    </source>
</evidence>
<keyword evidence="5 9" id="KW-0812">Transmembrane</keyword>
<evidence type="ECO:0000313" key="11">
    <source>
        <dbReference type="EMBL" id="SDX14274.1"/>
    </source>
</evidence>
<evidence type="ECO:0000256" key="1">
    <source>
        <dbReference type="ARBA" id="ARBA00004429"/>
    </source>
</evidence>
<dbReference type="OrthoDB" id="4964541at2"/>
<evidence type="ECO:0000256" key="6">
    <source>
        <dbReference type="ARBA" id="ARBA00022989"/>
    </source>
</evidence>
<dbReference type="EMBL" id="FNOM01000005">
    <property type="protein sequence ID" value="SDX14274.1"/>
    <property type="molecule type" value="Genomic_DNA"/>
</dbReference>
<accession>A0A1H2ZBR3</accession>
<evidence type="ECO:0000256" key="3">
    <source>
        <dbReference type="ARBA" id="ARBA00022475"/>
    </source>
</evidence>
<dbReference type="STRING" id="564137.SAMN04488238_105304"/>
<evidence type="ECO:0000313" key="12">
    <source>
        <dbReference type="Proteomes" id="UP000198539"/>
    </source>
</evidence>
<comment type="similarity">
    <text evidence="8 9">Belongs to the TRAP transporter small permease family.</text>
</comment>
<comment type="function">
    <text evidence="9">Part of the tripartite ATP-independent periplasmic (TRAP) transport system.</text>
</comment>
<dbReference type="PANTHER" id="PTHR35011:SF11">
    <property type="entry name" value="TRAP TRANSPORTER SMALL PERMEASE PROTEIN"/>
    <property type="match status" value="1"/>
</dbReference>
<dbReference type="PANTHER" id="PTHR35011">
    <property type="entry name" value="2,3-DIKETO-L-GULONATE TRAP TRANSPORTER SMALL PERMEASE PROTEIN YIAM"/>
    <property type="match status" value="1"/>
</dbReference>
<gene>
    <name evidence="11" type="ORF">SAMN04488238_105304</name>
</gene>
<keyword evidence="2 9" id="KW-0813">Transport</keyword>
<dbReference type="InterPro" id="IPR007387">
    <property type="entry name" value="TRAP_DctQ"/>
</dbReference>
<evidence type="ECO:0000256" key="8">
    <source>
        <dbReference type="ARBA" id="ARBA00038436"/>
    </source>
</evidence>
<evidence type="ECO:0000259" key="10">
    <source>
        <dbReference type="Pfam" id="PF04290"/>
    </source>
</evidence>
<dbReference type="GO" id="GO:0005886">
    <property type="term" value="C:plasma membrane"/>
    <property type="evidence" value="ECO:0007669"/>
    <property type="project" value="UniProtKB-SubCell"/>
</dbReference>
<dbReference type="Pfam" id="PF04290">
    <property type="entry name" value="DctQ"/>
    <property type="match status" value="1"/>
</dbReference>
<dbReference type="InterPro" id="IPR055348">
    <property type="entry name" value="DctQ"/>
</dbReference>
<feature type="transmembrane region" description="Helical" evidence="9">
    <location>
        <begin position="20"/>
        <end position="44"/>
    </location>
</feature>
<feature type="transmembrane region" description="Helical" evidence="9">
    <location>
        <begin position="90"/>
        <end position="113"/>
    </location>
</feature>
<keyword evidence="12" id="KW-1185">Reference proteome</keyword>
<dbReference type="GO" id="GO:0015740">
    <property type="term" value="P:C4-dicarboxylate transport"/>
    <property type="evidence" value="ECO:0007669"/>
    <property type="project" value="TreeGrafter"/>
</dbReference>
<proteinExistence type="inferred from homology"/>
<dbReference type="GO" id="GO:0022857">
    <property type="term" value="F:transmembrane transporter activity"/>
    <property type="evidence" value="ECO:0007669"/>
    <property type="project" value="UniProtKB-UniRule"/>
</dbReference>
<keyword evidence="4 9" id="KW-0997">Cell inner membrane</keyword>
<comment type="subcellular location">
    <subcellularLocation>
        <location evidence="1 9">Cell inner membrane</location>
        <topology evidence="1 9">Multi-pass membrane protein</topology>
    </subcellularLocation>
</comment>
<evidence type="ECO:0000256" key="2">
    <source>
        <dbReference type="ARBA" id="ARBA00022448"/>
    </source>
</evidence>
<comment type="subunit">
    <text evidence="9">The complex comprises the extracytoplasmic solute receptor protein and the two transmembrane proteins.</text>
</comment>
<reference evidence="11 12" key="1">
    <citation type="submission" date="2016-10" db="EMBL/GenBank/DDBJ databases">
        <authorList>
            <person name="de Groot N.N."/>
        </authorList>
    </citation>
    <scope>NUCLEOTIDE SEQUENCE [LARGE SCALE GENOMIC DNA]</scope>
    <source>
        <strain evidence="11 12">CGMCC 1.8894</strain>
    </source>
</reference>
<dbReference type="RefSeq" id="WP_092889065.1">
    <property type="nucleotide sequence ID" value="NZ_CP061502.1"/>
</dbReference>
<protein>
    <recommendedName>
        <fullName evidence="9">TRAP transporter small permease protein</fullName>
    </recommendedName>
</protein>
<keyword evidence="3" id="KW-1003">Cell membrane</keyword>
<feature type="domain" description="Tripartite ATP-independent periplasmic transporters DctQ component" evidence="10">
    <location>
        <begin position="30"/>
        <end position="158"/>
    </location>
</feature>
<evidence type="ECO:0000256" key="7">
    <source>
        <dbReference type="ARBA" id="ARBA00023136"/>
    </source>
</evidence>
<feature type="transmembrane region" description="Helical" evidence="9">
    <location>
        <begin position="133"/>
        <end position="151"/>
    </location>
</feature>
<evidence type="ECO:0000256" key="4">
    <source>
        <dbReference type="ARBA" id="ARBA00022519"/>
    </source>
</evidence>
<evidence type="ECO:0000256" key="5">
    <source>
        <dbReference type="ARBA" id="ARBA00022692"/>
    </source>
</evidence>
<feature type="transmembrane region" description="Helical" evidence="9">
    <location>
        <begin position="50"/>
        <end position="69"/>
    </location>
</feature>
<organism evidence="11 12">
    <name type="scientific">Roseicitreum antarcticum</name>
    <dbReference type="NCBI Taxonomy" id="564137"/>
    <lineage>
        <taxon>Bacteria</taxon>
        <taxon>Pseudomonadati</taxon>
        <taxon>Pseudomonadota</taxon>
        <taxon>Alphaproteobacteria</taxon>
        <taxon>Rhodobacterales</taxon>
        <taxon>Paracoccaceae</taxon>
        <taxon>Roseicitreum</taxon>
    </lineage>
</organism>